<evidence type="ECO:0000256" key="1">
    <source>
        <dbReference type="ARBA" id="ARBA00009339"/>
    </source>
</evidence>
<dbReference type="PANTHER" id="PTHR19970:SF0">
    <property type="entry name" value="LARGE RIBOSOMAL SUBUNIT PROTEIN EL39"/>
    <property type="match status" value="1"/>
</dbReference>
<dbReference type="PANTHER" id="PTHR19970">
    <property type="entry name" value="RIBOSOMAL PROTEIN L39E"/>
    <property type="match status" value="1"/>
</dbReference>
<accession>A0A7R9GR83</accession>
<evidence type="ECO:0000256" key="4">
    <source>
        <dbReference type="ARBA" id="ARBA00035234"/>
    </source>
</evidence>
<dbReference type="AlphaFoldDB" id="A0A7R9GR83"/>
<comment type="similarity">
    <text evidence="1">Belongs to the eukaryotic ribosomal protein eL39 family.</text>
</comment>
<dbReference type="InterPro" id="IPR023626">
    <property type="entry name" value="Ribosomal_eL39_dom_sf"/>
</dbReference>
<gene>
    <name evidence="6" type="ORF">TCEB3V08_LOCUS45</name>
</gene>
<dbReference type="SUPFAM" id="SSF48662">
    <property type="entry name" value="Ribosomal protein L39e"/>
    <property type="match status" value="1"/>
</dbReference>
<name>A0A7R9GR83_TIMCR</name>
<dbReference type="FunFam" id="1.10.1620.10:FF:000001">
    <property type="entry name" value="60S ribosomal protein-like L39"/>
    <property type="match status" value="1"/>
</dbReference>
<dbReference type="Pfam" id="PF00832">
    <property type="entry name" value="Ribosomal_L39"/>
    <property type="match status" value="1"/>
</dbReference>
<keyword evidence="2" id="KW-0689">Ribosomal protein</keyword>
<dbReference type="GO" id="GO:0003735">
    <property type="term" value="F:structural constituent of ribosome"/>
    <property type="evidence" value="ECO:0007669"/>
    <property type="project" value="InterPro"/>
</dbReference>
<dbReference type="EMBL" id="OC316484">
    <property type="protein sequence ID" value="CAD7392006.1"/>
    <property type="molecule type" value="Genomic_DNA"/>
</dbReference>
<organism evidence="6">
    <name type="scientific">Timema cristinae</name>
    <name type="common">Walking stick</name>
    <dbReference type="NCBI Taxonomy" id="61476"/>
    <lineage>
        <taxon>Eukaryota</taxon>
        <taxon>Metazoa</taxon>
        <taxon>Ecdysozoa</taxon>
        <taxon>Arthropoda</taxon>
        <taxon>Hexapoda</taxon>
        <taxon>Insecta</taxon>
        <taxon>Pterygota</taxon>
        <taxon>Neoptera</taxon>
        <taxon>Polyneoptera</taxon>
        <taxon>Phasmatodea</taxon>
        <taxon>Timematodea</taxon>
        <taxon>Timematoidea</taxon>
        <taxon>Timematidae</taxon>
        <taxon>Timema</taxon>
    </lineage>
</organism>
<proteinExistence type="inferred from homology"/>
<protein>
    <recommendedName>
        <fullName evidence="4">Large ribosomal subunit protein eL39</fullName>
    </recommendedName>
    <alternativeName>
        <fullName evidence="5">60S ribosomal protein L39</fullName>
    </alternativeName>
</protein>
<dbReference type="InterPro" id="IPR000077">
    <property type="entry name" value="Ribosomal_eL39"/>
</dbReference>
<reference evidence="6" key="1">
    <citation type="submission" date="2020-11" db="EMBL/GenBank/DDBJ databases">
        <authorList>
            <person name="Tran Van P."/>
        </authorList>
    </citation>
    <scope>NUCLEOTIDE SEQUENCE</scope>
</reference>
<evidence type="ECO:0000256" key="3">
    <source>
        <dbReference type="ARBA" id="ARBA00023274"/>
    </source>
</evidence>
<evidence type="ECO:0000256" key="2">
    <source>
        <dbReference type="ARBA" id="ARBA00022980"/>
    </source>
</evidence>
<dbReference type="GO" id="GO:0022625">
    <property type="term" value="C:cytosolic large ribosomal subunit"/>
    <property type="evidence" value="ECO:0007669"/>
    <property type="project" value="TreeGrafter"/>
</dbReference>
<evidence type="ECO:0000256" key="5">
    <source>
        <dbReference type="ARBA" id="ARBA00035339"/>
    </source>
</evidence>
<dbReference type="Gene3D" id="1.10.1620.10">
    <property type="entry name" value="Ribosomal protein L39e"/>
    <property type="match status" value="1"/>
</dbReference>
<evidence type="ECO:0000313" key="6">
    <source>
        <dbReference type="EMBL" id="CAD7392006.1"/>
    </source>
</evidence>
<dbReference type="GO" id="GO:0006412">
    <property type="term" value="P:translation"/>
    <property type="evidence" value="ECO:0007669"/>
    <property type="project" value="InterPro"/>
</dbReference>
<keyword evidence="3" id="KW-0687">Ribonucleoprotein</keyword>
<sequence>MDFQNQLAKNSNLTNQEHQALLSLCNNKDIIILPADKGSMAVVMNRQDYIIEAERQLSDTQTYIQGYPKALVCSKIAGPRHQQEQTSSLWSLTTYYHGLHKLNNLLKTGFLILQSSTATQHIFKEPPKRKYCTGSTLYILLHMQQKHDTECKRDYESGGHGNEVCGEHSAHKTFRIKQKLAKKLKQNRPIPQWVRMRTDNTISFVYISRFIFLISWRTFK</sequence>